<proteinExistence type="predicted"/>
<dbReference type="AlphaFoldDB" id="A0A3P6G0X4"/>
<dbReference type="EMBL" id="LR031878">
    <property type="protein sequence ID" value="VDD47919.1"/>
    <property type="molecule type" value="Genomic_DNA"/>
</dbReference>
<gene>
    <name evidence="1" type="ORF">BOLC1T00308H</name>
</gene>
<organism evidence="1">
    <name type="scientific">Brassica oleracea</name>
    <name type="common">Wild cabbage</name>
    <dbReference type="NCBI Taxonomy" id="3712"/>
    <lineage>
        <taxon>Eukaryota</taxon>
        <taxon>Viridiplantae</taxon>
        <taxon>Streptophyta</taxon>
        <taxon>Embryophyta</taxon>
        <taxon>Tracheophyta</taxon>
        <taxon>Spermatophyta</taxon>
        <taxon>Magnoliopsida</taxon>
        <taxon>eudicotyledons</taxon>
        <taxon>Gunneridae</taxon>
        <taxon>Pentapetalae</taxon>
        <taxon>rosids</taxon>
        <taxon>malvids</taxon>
        <taxon>Brassicales</taxon>
        <taxon>Brassicaceae</taxon>
        <taxon>Brassiceae</taxon>
        <taxon>Brassica</taxon>
    </lineage>
</organism>
<reference evidence="1" key="1">
    <citation type="submission" date="2018-11" db="EMBL/GenBank/DDBJ databases">
        <authorList>
            <consortium name="Genoscope - CEA"/>
            <person name="William W."/>
        </authorList>
    </citation>
    <scope>NUCLEOTIDE SEQUENCE</scope>
</reference>
<sequence>MERVYKFYIMKLGRNMSITMTISKTIPWWNELSQCGKEGLSVLPLMRGALLFWSMKPHGSLDPSNLSSDYRKRVD</sequence>
<name>A0A3P6G0X4_BRAOL</name>
<accession>A0A3P6G0X4</accession>
<protein>
    <submittedName>
        <fullName evidence="1">Uncharacterized protein</fullName>
    </submittedName>
</protein>
<evidence type="ECO:0000313" key="1">
    <source>
        <dbReference type="EMBL" id="VDD47919.1"/>
    </source>
</evidence>